<name>A0A0F9WFE0_9ZZZZ</name>
<organism evidence="1">
    <name type="scientific">marine sediment metagenome</name>
    <dbReference type="NCBI Taxonomy" id="412755"/>
    <lineage>
        <taxon>unclassified sequences</taxon>
        <taxon>metagenomes</taxon>
        <taxon>ecological metagenomes</taxon>
    </lineage>
</organism>
<accession>A0A0F9WFE0</accession>
<gene>
    <name evidence="1" type="ORF">LCGC14_0364900</name>
</gene>
<dbReference type="EMBL" id="LAZR01000286">
    <property type="protein sequence ID" value="KKN76998.1"/>
    <property type="molecule type" value="Genomic_DNA"/>
</dbReference>
<evidence type="ECO:0000313" key="1">
    <source>
        <dbReference type="EMBL" id="KKN76998.1"/>
    </source>
</evidence>
<comment type="caution">
    <text evidence="1">The sequence shown here is derived from an EMBL/GenBank/DDBJ whole genome shotgun (WGS) entry which is preliminary data.</text>
</comment>
<dbReference type="AlphaFoldDB" id="A0A0F9WFE0"/>
<sequence>MSGKSEKKLKRKNKKLYSYSHINFLLEAKHWRWKQRFGIAWQFLWAIDPYKKMTKHNKEKVKHELKKETKQ</sequence>
<reference evidence="1" key="1">
    <citation type="journal article" date="2015" name="Nature">
        <title>Complex archaea that bridge the gap between prokaryotes and eukaryotes.</title>
        <authorList>
            <person name="Spang A."/>
            <person name="Saw J.H."/>
            <person name="Jorgensen S.L."/>
            <person name="Zaremba-Niedzwiedzka K."/>
            <person name="Martijn J."/>
            <person name="Lind A.E."/>
            <person name="van Eijk R."/>
            <person name="Schleper C."/>
            <person name="Guy L."/>
            <person name="Ettema T.J."/>
        </authorList>
    </citation>
    <scope>NUCLEOTIDE SEQUENCE</scope>
</reference>
<protein>
    <submittedName>
        <fullName evidence="1">Uncharacterized protein</fullName>
    </submittedName>
</protein>
<proteinExistence type="predicted"/>